<gene>
    <name evidence="3" type="ORF">CEUSTIGMA_g10664.t1</name>
</gene>
<dbReference type="Pfam" id="PF04664">
    <property type="entry name" value="OGFr_N"/>
    <property type="match status" value="1"/>
</dbReference>
<proteinExistence type="inferred from homology"/>
<name>A0A250XJJ3_9CHLO</name>
<dbReference type="InterPro" id="IPR006757">
    <property type="entry name" value="OGF_rcpt"/>
</dbReference>
<evidence type="ECO:0000313" key="3">
    <source>
        <dbReference type="EMBL" id="GAX83238.1"/>
    </source>
</evidence>
<evidence type="ECO:0000313" key="4">
    <source>
        <dbReference type="Proteomes" id="UP000232323"/>
    </source>
</evidence>
<comment type="caution">
    <text evidence="3">The sequence shown here is derived from an EMBL/GenBank/DDBJ whole genome shotgun (WGS) entry which is preliminary data.</text>
</comment>
<keyword evidence="4" id="KW-1185">Reference proteome</keyword>
<dbReference type="PANTHER" id="PTHR14015:SF2">
    <property type="entry name" value="OPIOID GROWTH FACTOR RECEPTOR (OGFR) CONSERVED DOMAIN-CONTAINING PROTEIN"/>
    <property type="match status" value="1"/>
</dbReference>
<organism evidence="3 4">
    <name type="scientific">Chlamydomonas eustigma</name>
    <dbReference type="NCBI Taxonomy" id="1157962"/>
    <lineage>
        <taxon>Eukaryota</taxon>
        <taxon>Viridiplantae</taxon>
        <taxon>Chlorophyta</taxon>
        <taxon>core chlorophytes</taxon>
        <taxon>Chlorophyceae</taxon>
        <taxon>CS clade</taxon>
        <taxon>Chlamydomonadales</taxon>
        <taxon>Chlamydomonadaceae</taxon>
        <taxon>Chlamydomonas</taxon>
    </lineage>
</organism>
<evidence type="ECO:0000259" key="2">
    <source>
        <dbReference type="Pfam" id="PF04664"/>
    </source>
</evidence>
<accession>A0A250XJJ3</accession>
<dbReference type="InterPro" id="IPR039574">
    <property type="entry name" value="OGFr"/>
</dbReference>
<dbReference type="GO" id="GO:0016020">
    <property type="term" value="C:membrane"/>
    <property type="evidence" value="ECO:0007669"/>
    <property type="project" value="InterPro"/>
</dbReference>
<feature type="domain" description="Opioid growth factor receptor (OGFr) conserved" evidence="2">
    <location>
        <begin position="40"/>
        <end position="151"/>
    </location>
</feature>
<evidence type="ECO:0000256" key="1">
    <source>
        <dbReference type="ARBA" id="ARBA00010365"/>
    </source>
</evidence>
<sequence length="218" mass="25078">MRDVRELENDNVALGREERTSQSSLIVRFYRDGAQDTLQRTLAQMLKYDHLDMERCHDHMQWMFPLHEPSMFATEYEILSEKDVTDLRASDVAKSNMRAALEHFRCFLGLGFPFDRDQWEEWASNGNHNLLRITRVIRSLRLFGLEEEAHEFYEAAMQAAEMRNLSKVTKSFWKNALDGPVMGPLQSGRGGLIGADPGGLPANLLRMLFNGGIRSRND</sequence>
<dbReference type="Proteomes" id="UP000232323">
    <property type="component" value="Unassembled WGS sequence"/>
</dbReference>
<dbReference type="PANTHER" id="PTHR14015">
    <property type="entry name" value="OPIOID GROWTH FACTOR RECEPTOR OGFR ZETA-TYPE OPIOID RECEPTOR"/>
    <property type="match status" value="1"/>
</dbReference>
<dbReference type="OrthoDB" id="9030204at2759"/>
<dbReference type="AlphaFoldDB" id="A0A250XJJ3"/>
<comment type="similarity">
    <text evidence="1">Belongs to the opioid growth factor receptor family.</text>
</comment>
<reference evidence="3 4" key="1">
    <citation type="submission" date="2017-08" db="EMBL/GenBank/DDBJ databases">
        <title>Acidophilic green algal genome provides insights into adaptation to an acidic environment.</title>
        <authorList>
            <person name="Hirooka S."/>
            <person name="Hirose Y."/>
            <person name="Kanesaki Y."/>
            <person name="Higuchi S."/>
            <person name="Fujiwara T."/>
            <person name="Onuma R."/>
            <person name="Era A."/>
            <person name="Ohbayashi R."/>
            <person name="Uzuka A."/>
            <person name="Nozaki H."/>
            <person name="Yoshikawa H."/>
            <person name="Miyagishima S.Y."/>
        </authorList>
    </citation>
    <scope>NUCLEOTIDE SEQUENCE [LARGE SCALE GENOMIC DNA]</scope>
    <source>
        <strain evidence="3 4">NIES-2499</strain>
    </source>
</reference>
<protein>
    <recommendedName>
        <fullName evidence="2">Opioid growth factor receptor (OGFr) conserved domain-containing protein</fullName>
    </recommendedName>
</protein>
<dbReference type="EMBL" id="BEGY01000094">
    <property type="protein sequence ID" value="GAX83238.1"/>
    <property type="molecule type" value="Genomic_DNA"/>
</dbReference>
<dbReference type="GO" id="GO:0140625">
    <property type="term" value="F:opioid growth factor receptor activity"/>
    <property type="evidence" value="ECO:0007669"/>
    <property type="project" value="InterPro"/>
</dbReference>